<reference evidence="2 3" key="1">
    <citation type="submission" date="2022-09" db="EMBL/GenBank/DDBJ databases">
        <title>Enrichment on poylsaccharides allowed isolation of novel metabolic and taxonomic groups of Haloarchaea.</title>
        <authorList>
            <person name="Sorokin D.Y."/>
            <person name="Elcheninov A.G."/>
            <person name="Khizhniak T.V."/>
            <person name="Kolganova T.V."/>
            <person name="Kublanov I.V."/>
        </authorList>
    </citation>
    <scope>NUCLEOTIDE SEQUENCE [LARGE SCALE GENOMIC DNA]</scope>
    <source>
        <strain evidence="2 3">AArc-curdl1</strain>
    </source>
</reference>
<protein>
    <recommendedName>
        <fullName evidence="1">DUF7344 domain-containing protein</fullName>
    </recommendedName>
</protein>
<evidence type="ECO:0000313" key="2">
    <source>
        <dbReference type="EMBL" id="MCU4751138.1"/>
    </source>
</evidence>
<keyword evidence="3" id="KW-1185">Reference proteome</keyword>
<sequence length="103" mass="11506">MVAVDAVLKLLSAQRRRYALYFLEEQSEPVPIEDVAEAVAAMEAAGEDAPGDVKVSLHHNHLQKADEYEFIQYDSEKGVVELMDSPPHFELLLTVANVLEQPE</sequence>
<evidence type="ECO:0000313" key="3">
    <source>
        <dbReference type="Proteomes" id="UP001321047"/>
    </source>
</evidence>
<name>A0AAP3E542_9EURY</name>
<dbReference type="RefSeq" id="WP_342806610.1">
    <property type="nucleotide sequence ID" value="NZ_JAOPJZ010000002.1"/>
</dbReference>
<organism evidence="2 3">
    <name type="scientific">Natronosalvus hydrolyticus</name>
    <dbReference type="NCBI Taxonomy" id="2979988"/>
    <lineage>
        <taxon>Archaea</taxon>
        <taxon>Methanobacteriati</taxon>
        <taxon>Methanobacteriota</taxon>
        <taxon>Stenosarchaea group</taxon>
        <taxon>Halobacteria</taxon>
        <taxon>Halobacteriales</taxon>
        <taxon>Natrialbaceae</taxon>
        <taxon>Natronosalvus</taxon>
    </lineage>
</organism>
<feature type="domain" description="DUF7344" evidence="1">
    <location>
        <begin position="9"/>
        <end position="81"/>
    </location>
</feature>
<accession>A0AAP3E542</accession>
<dbReference type="InterPro" id="IPR055768">
    <property type="entry name" value="DUF7344"/>
</dbReference>
<proteinExistence type="predicted"/>
<dbReference type="EMBL" id="JAOPJZ010000002">
    <property type="protein sequence ID" value="MCU4751138.1"/>
    <property type="molecule type" value="Genomic_DNA"/>
</dbReference>
<gene>
    <name evidence="2" type="ORF">OB919_03940</name>
</gene>
<comment type="caution">
    <text evidence="2">The sequence shown here is derived from an EMBL/GenBank/DDBJ whole genome shotgun (WGS) entry which is preliminary data.</text>
</comment>
<dbReference type="Pfam" id="PF24035">
    <property type="entry name" value="DUF7344"/>
    <property type="match status" value="1"/>
</dbReference>
<dbReference type="AlphaFoldDB" id="A0AAP3E542"/>
<dbReference type="Proteomes" id="UP001321047">
    <property type="component" value="Unassembled WGS sequence"/>
</dbReference>
<evidence type="ECO:0000259" key="1">
    <source>
        <dbReference type="Pfam" id="PF24035"/>
    </source>
</evidence>